<feature type="compositionally biased region" description="Polar residues" evidence="1">
    <location>
        <begin position="11"/>
        <end position="33"/>
    </location>
</feature>
<keyword evidence="4" id="KW-1185">Reference proteome</keyword>
<evidence type="ECO:0000259" key="2">
    <source>
        <dbReference type="Pfam" id="PF13699"/>
    </source>
</evidence>
<name>A0A934WXR5_9BACT</name>
<organism evidence="3 4">
    <name type="scientific">Marivirga aurantiaca</name>
    <dbReference type="NCBI Taxonomy" id="2802615"/>
    <lineage>
        <taxon>Bacteria</taxon>
        <taxon>Pseudomonadati</taxon>
        <taxon>Bacteroidota</taxon>
        <taxon>Cytophagia</taxon>
        <taxon>Cytophagales</taxon>
        <taxon>Marivirgaceae</taxon>
        <taxon>Marivirga</taxon>
    </lineage>
</organism>
<feature type="domain" description="eCIS core" evidence="2">
    <location>
        <begin position="86"/>
        <end position="151"/>
    </location>
</feature>
<evidence type="ECO:0000256" key="1">
    <source>
        <dbReference type="SAM" id="MobiDB-lite"/>
    </source>
</evidence>
<dbReference type="RefSeq" id="WP_201430774.1">
    <property type="nucleotide sequence ID" value="NZ_JAEQBW010000003.1"/>
</dbReference>
<sequence>MNTHADKIQENKSQPVSASVSQMQGSSESTFQFVDNRPEAIAQRKLQEVADNSPQTMQLRALQAMADHYSAQQQHPIQKKENNTGLPDNLKSGVESLSGYSMDDVKVHYNSDKPAQLNAHAYAKGTDIHLASGQEKHLPHEAWHVVQQKQGRVKPTTQLKGKVNVNDDAGLEKEADVMGAKALSFNGATTNSEESKSISSNNVSLVQMVKSISEVVPPGRISTPQQSLTRYNSYLQSEVNGIANQGLLQGWQIAAQLQILTNATQMINAMNPPTSERIKEVHNLFDQVKQFIVAQQTPPIINLAITYGAAHGDLHFIANPTANKSAWTIPKVNALALMNTEITNRMQDIVRAARASQNGQVALLLIADSNGPIGNSIRNNRIQRFQIQLQADLNSGGISYHGFPDDQALHTGLGATRNSLV</sequence>
<dbReference type="Pfam" id="PF13699">
    <property type="entry name" value="eCIS_core"/>
    <property type="match status" value="1"/>
</dbReference>
<gene>
    <name evidence="3" type="ORF">JKA74_08595</name>
</gene>
<dbReference type="InterPro" id="IPR025295">
    <property type="entry name" value="eCIS_core_dom"/>
</dbReference>
<comment type="caution">
    <text evidence="3">The sequence shown here is derived from an EMBL/GenBank/DDBJ whole genome shotgun (WGS) entry which is preliminary data.</text>
</comment>
<accession>A0A934WXR5</accession>
<proteinExistence type="predicted"/>
<feature type="compositionally biased region" description="Basic and acidic residues" evidence="1">
    <location>
        <begin position="1"/>
        <end position="10"/>
    </location>
</feature>
<evidence type="ECO:0000313" key="3">
    <source>
        <dbReference type="EMBL" id="MBK6265094.1"/>
    </source>
</evidence>
<dbReference type="Proteomes" id="UP000611723">
    <property type="component" value="Unassembled WGS sequence"/>
</dbReference>
<feature type="region of interest" description="Disordered" evidence="1">
    <location>
        <begin position="67"/>
        <end position="88"/>
    </location>
</feature>
<evidence type="ECO:0000313" key="4">
    <source>
        <dbReference type="Proteomes" id="UP000611723"/>
    </source>
</evidence>
<protein>
    <submittedName>
        <fullName evidence="3">DUF4157 domain-containing protein</fullName>
    </submittedName>
</protein>
<reference evidence="3" key="1">
    <citation type="submission" date="2021-01" db="EMBL/GenBank/DDBJ databases">
        <title>Marivirga aurantiaca sp. nov., isolated from intertidal surface sediments.</title>
        <authorList>
            <person name="Zhang M."/>
        </authorList>
    </citation>
    <scope>NUCLEOTIDE SEQUENCE</scope>
    <source>
        <strain evidence="3">S37H4</strain>
    </source>
</reference>
<dbReference type="AlphaFoldDB" id="A0A934WXR5"/>
<dbReference type="EMBL" id="JAEQBW010000003">
    <property type="protein sequence ID" value="MBK6265094.1"/>
    <property type="molecule type" value="Genomic_DNA"/>
</dbReference>
<feature type="region of interest" description="Disordered" evidence="1">
    <location>
        <begin position="1"/>
        <end position="38"/>
    </location>
</feature>